<evidence type="ECO:0000259" key="2">
    <source>
        <dbReference type="Pfam" id="PF13439"/>
    </source>
</evidence>
<dbReference type="SUPFAM" id="SSF53756">
    <property type="entry name" value="UDP-Glycosyltransferase/glycogen phosphorylase"/>
    <property type="match status" value="1"/>
</dbReference>
<name>A0A0G3EDN2_9BACT</name>
<evidence type="ECO:0000313" key="3">
    <source>
        <dbReference type="EMBL" id="AKJ63507.1"/>
    </source>
</evidence>
<organism evidence="3 4">
    <name type="scientific">Kiritimatiella glycovorans</name>
    <dbReference type="NCBI Taxonomy" id="1307763"/>
    <lineage>
        <taxon>Bacteria</taxon>
        <taxon>Pseudomonadati</taxon>
        <taxon>Kiritimatiellota</taxon>
        <taxon>Kiritimatiellia</taxon>
        <taxon>Kiritimatiellales</taxon>
        <taxon>Kiritimatiellaceae</taxon>
        <taxon>Kiritimatiella</taxon>
    </lineage>
</organism>
<proteinExistence type="predicted"/>
<dbReference type="InterPro" id="IPR028098">
    <property type="entry name" value="Glyco_trans_4-like_N"/>
</dbReference>
<dbReference type="EMBL" id="CP010904">
    <property type="protein sequence ID" value="AKJ63507.1"/>
    <property type="molecule type" value="Genomic_DNA"/>
</dbReference>
<accession>A0A0G3EDN2</accession>
<gene>
    <name evidence="3" type="ORF">L21SP4_00223</name>
</gene>
<reference evidence="4" key="1">
    <citation type="submission" date="2015-02" db="EMBL/GenBank/DDBJ databases">
        <title>Description and complete genome sequence of the first cultured representative of the subdivision 5 of the Verrucomicrobia phylum.</title>
        <authorList>
            <person name="Spring S."/>
            <person name="Bunk B."/>
            <person name="Sproer C."/>
            <person name="Klenk H.-P."/>
        </authorList>
    </citation>
    <scope>NUCLEOTIDE SEQUENCE [LARGE SCALE GENOMIC DNA]</scope>
    <source>
        <strain evidence="4">L21-Fru-AB</strain>
    </source>
</reference>
<keyword evidence="4" id="KW-1185">Reference proteome</keyword>
<sequence>MSPDGPRIAVVHYHARPGGVSRVIRQTMEVLSAEAELTVLLGEPPPEHDPLAARCTVIPELAYSAEDASAPQPGLADRLRAAAQDALGAAPDLWHIHNHSLGKSPALTRAVAELARRGERLLLQIHDFAEDGRPADYRRLSRALGVDALRRTLYPDAPHVHYALLNNRDRNLLAAAGLDPARLHLLPNPVRTPASSSGAEGASRGADDRPATVVYPVRAIRRKNIGEFLLWSLLRPERRFAITLAPRNPRARPVYEDWVRYAADRGLPLEFEAAGPGGEDFPALIERAAALATTSVAEGFGLAFLEPWLAGKPLTGRDLPEITADFKACGIDLSALYDRLAVPAEWIDSAELRRRIGQTLRATRESYGLPFREEHAGRVLEIARSEGPIDFGVLDEDLQRVVLDRLSEDPGARRELDIPDAFPAADVITHNRGIVQREYAPDRFAARLLELYRATAGSAAAAPDHAADPARLIDAFLAPKRFTLLRT</sequence>
<dbReference type="Proteomes" id="UP000035268">
    <property type="component" value="Chromosome"/>
</dbReference>
<dbReference type="OrthoDB" id="9764674at2"/>
<dbReference type="RefSeq" id="WP_052880933.1">
    <property type="nucleotide sequence ID" value="NZ_CP010904.1"/>
</dbReference>
<feature type="domain" description="Glycosyltransferase subfamily 4-like N-terminal" evidence="2">
    <location>
        <begin position="17"/>
        <end position="192"/>
    </location>
</feature>
<feature type="compositionally biased region" description="Low complexity" evidence="1">
    <location>
        <begin position="194"/>
        <end position="204"/>
    </location>
</feature>
<keyword evidence="3" id="KW-0808">Transferase</keyword>
<reference evidence="3 4" key="2">
    <citation type="journal article" date="2016" name="ISME J.">
        <title>Characterization of the first cultured representative of Verrucomicrobia subdivision 5 indicates the proposal of a novel phylum.</title>
        <authorList>
            <person name="Spring S."/>
            <person name="Bunk B."/>
            <person name="Sproer C."/>
            <person name="Schumann P."/>
            <person name="Rohde M."/>
            <person name="Tindall B.J."/>
            <person name="Klenk H.P."/>
        </authorList>
    </citation>
    <scope>NUCLEOTIDE SEQUENCE [LARGE SCALE GENOMIC DNA]</scope>
    <source>
        <strain evidence="3 4">L21-Fru-AB</strain>
    </source>
</reference>
<protein>
    <submittedName>
        <fullName evidence="3">Glycosyltransferase, family</fullName>
    </submittedName>
</protein>
<dbReference type="KEGG" id="vbl:L21SP4_00223"/>
<dbReference type="Gene3D" id="3.40.50.2000">
    <property type="entry name" value="Glycogen Phosphorylase B"/>
    <property type="match status" value="2"/>
</dbReference>
<dbReference type="STRING" id="1307763.L21SP4_00223"/>
<evidence type="ECO:0000313" key="4">
    <source>
        <dbReference type="Proteomes" id="UP000035268"/>
    </source>
</evidence>
<dbReference type="PATRIC" id="fig|1609981.3.peg.236"/>
<dbReference type="Pfam" id="PF13439">
    <property type="entry name" value="Glyco_transf_4"/>
    <property type="match status" value="1"/>
</dbReference>
<dbReference type="CDD" id="cd03801">
    <property type="entry name" value="GT4_PimA-like"/>
    <property type="match status" value="1"/>
</dbReference>
<evidence type="ECO:0000256" key="1">
    <source>
        <dbReference type="SAM" id="MobiDB-lite"/>
    </source>
</evidence>
<feature type="region of interest" description="Disordered" evidence="1">
    <location>
        <begin position="187"/>
        <end position="207"/>
    </location>
</feature>
<dbReference type="GO" id="GO:0016757">
    <property type="term" value="F:glycosyltransferase activity"/>
    <property type="evidence" value="ECO:0007669"/>
    <property type="project" value="UniProtKB-ARBA"/>
</dbReference>
<dbReference type="AlphaFoldDB" id="A0A0G3EDN2"/>